<gene>
    <name evidence="16" type="ORF">L203_102779</name>
</gene>
<evidence type="ECO:0000256" key="15">
    <source>
        <dbReference type="SAM" id="MobiDB-lite"/>
    </source>
</evidence>
<organism evidence="16 17">
    <name type="scientific">Cryptococcus depauperatus CBS 7841</name>
    <dbReference type="NCBI Taxonomy" id="1295531"/>
    <lineage>
        <taxon>Eukaryota</taxon>
        <taxon>Fungi</taxon>
        <taxon>Dikarya</taxon>
        <taxon>Basidiomycota</taxon>
        <taxon>Agaricomycotina</taxon>
        <taxon>Tremellomycetes</taxon>
        <taxon>Tremellales</taxon>
        <taxon>Cryptococcaceae</taxon>
        <taxon>Cryptococcus</taxon>
    </lineage>
</organism>
<keyword evidence="8 14" id="KW-0809">Transit peptide</keyword>
<dbReference type="CDD" id="cd07521">
    <property type="entry name" value="HAD_FCP1-like"/>
    <property type="match status" value="1"/>
</dbReference>
<comment type="subcellular location">
    <subcellularLocation>
        <location evidence="1 14">Mitochondrion inner membrane</location>
        <topology evidence="1 14">Single-pass membrane protein</topology>
    </subcellularLocation>
</comment>
<keyword evidence="6" id="KW-0999">Mitochondrion inner membrane</keyword>
<dbReference type="SMART" id="SM00577">
    <property type="entry name" value="CPDc"/>
    <property type="match status" value="1"/>
</dbReference>
<feature type="compositionally biased region" description="Basic and acidic residues" evidence="15">
    <location>
        <begin position="161"/>
        <end position="173"/>
    </location>
</feature>
<keyword evidence="4 14" id="KW-0813">Transport</keyword>
<evidence type="ECO:0000256" key="6">
    <source>
        <dbReference type="ARBA" id="ARBA00022792"/>
    </source>
</evidence>
<dbReference type="AlphaFoldDB" id="A0A1E3IB69"/>
<feature type="compositionally biased region" description="Pro residues" evidence="15">
    <location>
        <begin position="38"/>
        <end position="50"/>
    </location>
</feature>
<keyword evidence="7 14" id="KW-0653">Protein transport</keyword>
<dbReference type="RefSeq" id="XP_066068296.1">
    <property type="nucleotide sequence ID" value="XM_066212199.1"/>
</dbReference>
<feature type="region of interest" description="Disordered" evidence="15">
    <location>
        <begin position="1"/>
        <end position="123"/>
    </location>
</feature>
<dbReference type="InterPro" id="IPR050365">
    <property type="entry name" value="TIM50"/>
</dbReference>
<sequence length="533" mass="59009">MLRQTYRRISSQSYRDISYHLPSSARFIRIRSSNPSSPGQPSPAERPPTVPEEIDSPEKFEPTSTTPAESTHLESLRSSPAEGTEEPAGTTSTPFEPPQPSSPSSAHVSSSPKTSNLSEQSETIMDSVPDYSKLPSLDINPELNAQNAIAEPKTANEGGEGEQRRRTGAGRKEYVSSIDKQRKMWIRFGYGALLVGGVGAVLAMGGEKAGEANGGNMFTTVKTNMSELFDIFNKPAFKTLLPDPLPPPHQRPYTLVIDLEGLLVHSSWDRVHGWRTAKRPGVDYFLGYLSQFYEIVLFTSQPLYTAAPVVEKIDPYQAFMPYRLFRESTRYVNGKVVKDLTYLNRDPRKVVVLDTNAEHVALQPENGIVIKPWDGRSGDKGLIDMIPFLESIGIFAPADVRPILQAYAGKDIPIEYAKKEAEAKQKAIEEWEKSHPTSVTGAGSGFLSGLFGSVAAPGSIRPNQPMTYLEQKRAQAQHIYKEEQKYWAEHADEFKKMIEEDKQRQLAEMKGSLLGFLGAPKATEGPKENVHTA</sequence>
<dbReference type="PANTHER" id="PTHR12210">
    <property type="entry name" value="DULLARD PROTEIN PHOSPHATASE"/>
    <property type="match status" value="1"/>
</dbReference>
<dbReference type="SUPFAM" id="SSF56784">
    <property type="entry name" value="HAD-like"/>
    <property type="match status" value="1"/>
</dbReference>
<evidence type="ECO:0000256" key="10">
    <source>
        <dbReference type="ARBA" id="ARBA00023010"/>
    </source>
</evidence>
<dbReference type="KEGG" id="cdep:91086990"/>
<dbReference type="PROSITE" id="PS50969">
    <property type="entry name" value="FCP1"/>
    <property type="match status" value="1"/>
</dbReference>
<reference evidence="16" key="2">
    <citation type="journal article" date="2022" name="Elife">
        <title>Obligate sexual reproduction of a homothallic fungus closely related to the Cryptococcus pathogenic species complex.</title>
        <authorList>
            <person name="Passer A.R."/>
            <person name="Clancey S.A."/>
            <person name="Shea T."/>
            <person name="David-Palma M."/>
            <person name="Averette A.F."/>
            <person name="Boekhout T."/>
            <person name="Porcel B.M."/>
            <person name="Nowrousian M."/>
            <person name="Cuomo C.A."/>
            <person name="Sun S."/>
            <person name="Heitman J."/>
            <person name="Coelho M.A."/>
        </authorList>
    </citation>
    <scope>NUCLEOTIDE SEQUENCE</scope>
    <source>
        <strain evidence="16">CBS 7841</strain>
    </source>
</reference>
<comment type="function">
    <text evidence="14">Essential component of the TIM23 complex, a complex that mediates the translocation of transit peptide-containing proteins across the mitochondrial inner membrane.</text>
</comment>
<reference evidence="16" key="1">
    <citation type="submission" date="2016-06" db="EMBL/GenBank/DDBJ databases">
        <authorList>
            <person name="Cuomo C."/>
            <person name="Litvintseva A."/>
            <person name="Heitman J."/>
            <person name="Chen Y."/>
            <person name="Sun S."/>
            <person name="Springer D."/>
            <person name="Dromer F."/>
            <person name="Young S."/>
            <person name="Zeng Q."/>
            <person name="Chapman S."/>
            <person name="Gujja S."/>
            <person name="Saif S."/>
            <person name="Birren B."/>
        </authorList>
    </citation>
    <scope>NUCLEOTIDE SEQUENCE</scope>
    <source>
        <strain evidence="16">CBS 7841</strain>
    </source>
</reference>
<dbReference type="Pfam" id="PF03031">
    <property type="entry name" value="NIF"/>
    <property type="match status" value="1"/>
</dbReference>
<evidence type="ECO:0000256" key="2">
    <source>
        <dbReference type="ARBA" id="ARBA00006344"/>
    </source>
</evidence>
<dbReference type="OrthoDB" id="287041at2759"/>
<evidence type="ECO:0000256" key="1">
    <source>
        <dbReference type="ARBA" id="ARBA00004434"/>
    </source>
</evidence>
<dbReference type="InterPro" id="IPR036412">
    <property type="entry name" value="HAD-like_sf"/>
</dbReference>
<dbReference type="GeneID" id="91086990"/>
<dbReference type="Proteomes" id="UP000094043">
    <property type="component" value="Chromosome 3"/>
</dbReference>
<dbReference type="VEuPathDB" id="FungiDB:L203_04582"/>
<evidence type="ECO:0000256" key="4">
    <source>
        <dbReference type="ARBA" id="ARBA00022448"/>
    </source>
</evidence>
<keyword evidence="5 14" id="KW-0812">Transmembrane</keyword>
<evidence type="ECO:0000256" key="9">
    <source>
        <dbReference type="ARBA" id="ARBA00022989"/>
    </source>
</evidence>
<feature type="compositionally biased region" description="Low complexity" evidence="15">
    <location>
        <begin position="102"/>
        <end position="115"/>
    </location>
</feature>
<keyword evidence="10 14" id="KW-0811">Translocation</keyword>
<evidence type="ECO:0000256" key="11">
    <source>
        <dbReference type="ARBA" id="ARBA00023128"/>
    </source>
</evidence>
<evidence type="ECO:0000256" key="14">
    <source>
        <dbReference type="RuleBase" id="RU365079"/>
    </source>
</evidence>
<dbReference type="GO" id="GO:0005744">
    <property type="term" value="C:TIM23 mitochondrial import inner membrane translocase complex"/>
    <property type="evidence" value="ECO:0007669"/>
    <property type="project" value="UniProtKB-UniRule"/>
</dbReference>
<keyword evidence="11 14" id="KW-0496">Mitochondrion</keyword>
<keyword evidence="9 14" id="KW-1133">Transmembrane helix</keyword>
<dbReference type="EMBL" id="CP143786">
    <property type="protein sequence ID" value="WVN87596.1"/>
    <property type="molecule type" value="Genomic_DNA"/>
</dbReference>
<evidence type="ECO:0000256" key="5">
    <source>
        <dbReference type="ARBA" id="ARBA00022692"/>
    </source>
</evidence>
<dbReference type="InterPro" id="IPR023214">
    <property type="entry name" value="HAD_sf"/>
</dbReference>
<evidence type="ECO:0000256" key="12">
    <source>
        <dbReference type="ARBA" id="ARBA00023136"/>
    </source>
</evidence>
<comment type="similarity">
    <text evidence="2 14">Belongs to the TIM50 family.</text>
</comment>
<evidence type="ECO:0000313" key="17">
    <source>
        <dbReference type="Proteomes" id="UP000094043"/>
    </source>
</evidence>
<dbReference type="Gene3D" id="3.40.50.1000">
    <property type="entry name" value="HAD superfamily/HAD-like"/>
    <property type="match status" value="1"/>
</dbReference>
<feature type="region of interest" description="Disordered" evidence="15">
    <location>
        <begin position="145"/>
        <end position="173"/>
    </location>
</feature>
<keyword evidence="12 14" id="KW-0472">Membrane</keyword>
<comment type="subunit">
    <text evidence="13">Component of the TIM23 complex, at least composed of TIM23, TIM17 and TIM50. Interacts with preproteins in transit.</text>
</comment>
<evidence type="ECO:0000256" key="3">
    <source>
        <dbReference type="ARBA" id="ARBA00020799"/>
    </source>
</evidence>
<feature type="transmembrane region" description="Helical" evidence="14">
    <location>
        <begin position="188"/>
        <end position="206"/>
    </location>
</feature>
<evidence type="ECO:0000256" key="13">
    <source>
        <dbReference type="ARBA" id="ARBA00065975"/>
    </source>
</evidence>
<evidence type="ECO:0000256" key="8">
    <source>
        <dbReference type="ARBA" id="ARBA00022946"/>
    </source>
</evidence>
<reference evidence="16" key="3">
    <citation type="submission" date="2024-01" db="EMBL/GenBank/DDBJ databases">
        <authorList>
            <person name="Coelho M.A."/>
            <person name="David-Palma M."/>
            <person name="Shea T."/>
            <person name="Sun S."/>
            <person name="Cuomo C.A."/>
            <person name="Heitman J."/>
        </authorList>
    </citation>
    <scope>NUCLEOTIDE SEQUENCE</scope>
    <source>
        <strain evidence="16">CBS 7841</strain>
    </source>
</reference>
<dbReference type="InterPro" id="IPR004274">
    <property type="entry name" value="FCP1_dom"/>
</dbReference>
<dbReference type="GO" id="GO:0015031">
    <property type="term" value="P:protein transport"/>
    <property type="evidence" value="ECO:0007669"/>
    <property type="project" value="UniProtKB-KW"/>
</dbReference>
<proteinExistence type="inferred from homology"/>
<evidence type="ECO:0000256" key="7">
    <source>
        <dbReference type="ARBA" id="ARBA00022927"/>
    </source>
</evidence>
<protein>
    <recommendedName>
        <fullName evidence="3 14">Mitochondrial import inner membrane translocase subunit TIM50</fullName>
    </recommendedName>
</protein>
<evidence type="ECO:0000313" key="16">
    <source>
        <dbReference type="EMBL" id="WVN87596.1"/>
    </source>
</evidence>
<accession>A0A1E3IB69</accession>
<keyword evidence="17" id="KW-1185">Reference proteome</keyword>
<name>A0A1E3IB69_9TREE</name>
<dbReference type="FunFam" id="3.40.50.1000:FF:000019">
    <property type="entry name" value="Mitochondrial import inner membrane translocase subunit TIM50"/>
    <property type="match status" value="1"/>
</dbReference>